<protein>
    <submittedName>
        <fullName evidence="1">Uncharacterized protein</fullName>
    </submittedName>
</protein>
<sequence length="59" mass="6993">MTVESALKQYINLDFTKEETASIQKAAETKDTVKIDDAIEESDHQYKITYRLDNFWSYR</sequence>
<dbReference type="Proteomes" id="UP000464658">
    <property type="component" value="Chromosome"/>
</dbReference>
<name>A0A5S9M9C5_BACIA</name>
<dbReference type="EMBL" id="AP021906">
    <property type="protein sequence ID" value="BBP88146.1"/>
    <property type="molecule type" value="Genomic_DNA"/>
</dbReference>
<reference evidence="1 2" key="1">
    <citation type="submission" date="2019-12" db="EMBL/GenBank/DDBJ databases">
        <title>Full genome sequence of a Bacillus safensis strain isolated from commercially available natto in Indonesia.</title>
        <authorList>
            <person name="Yoshida M."/>
            <person name="Uomi M."/>
            <person name="Waturangi D."/>
            <person name="Ekaputri J.J."/>
            <person name="Setiamarga D.H.E."/>
        </authorList>
    </citation>
    <scope>NUCLEOTIDE SEQUENCE [LARGE SCALE GENOMIC DNA]</scope>
    <source>
        <strain evidence="1 2">IDN1</strain>
    </source>
</reference>
<evidence type="ECO:0000313" key="1">
    <source>
        <dbReference type="EMBL" id="BBP88146.1"/>
    </source>
</evidence>
<accession>A0A5S9M9C5</accession>
<organism evidence="1 2">
    <name type="scientific">Bacillus safensis</name>
    <dbReference type="NCBI Taxonomy" id="561879"/>
    <lineage>
        <taxon>Bacteria</taxon>
        <taxon>Bacillati</taxon>
        <taxon>Bacillota</taxon>
        <taxon>Bacilli</taxon>
        <taxon>Bacillales</taxon>
        <taxon>Bacillaceae</taxon>
        <taxon>Bacillus</taxon>
    </lineage>
</organism>
<evidence type="ECO:0000313" key="2">
    <source>
        <dbReference type="Proteomes" id="UP000464658"/>
    </source>
</evidence>
<gene>
    <name evidence="1" type="ORF">BsIDN1_17640</name>
</gene>
<dbReference type="AlphaFoldDB" id="A0A5S9M9C5"/>
<proteinExistence type="predicted"/>